<keyword evidence="3" id="KW-1185">Reference proteome</keyword>
<keyword evidence="1" id="KW-0812">Transmembrane</keyword>
<keyword evidence="1" id="KW-1133">Transmembrane helix</keyword>
<feature type="transmembrane region" description="Helical" evidence="1">
    <location>
        <begin position="7"/>
        <end position="26"/>
    </location>
</feature>
<gene>
    <name evidence="2" type="ordered locus">EHR_07360</name>
</gene>
<dbReference type="EMBL" id="CP003504">
    <property type="protein sequence ID" value="AFM70408.1"/>
    <property type="molecule type" value="Genomic_DNA"/>
</dbReference>
<feature type="transmembrane region" description="Helical" evidence="1">
    <location>
        <begin position="41"/>
        <end position="61"/>
    </location>
</feature>
<sequence>MKGTKRLIFWGLTLFFCVSNFIRLFIHDDFGKTIRVYFRDVPVYLKVIFFIVFILLFWWSYPYKKEKNFFD</sequence>
<evidence type="ECO:0000313" key="2">
    <source>
        <dbReference type="EMBL" id="AFM70408.1"/>
    </source>
</evidence>
<dbReference type="Proteomes" id="UP000002895">
    <property type="component" value="Chromosome"/>
</dbReference>
<accession>I6SCP3</accession>
<name>I6SCP3_ENTHA</name>
<dbReference type="KEGG" id="ehr:EHR_07360"/>
<protein>
    <submittedName>
        <fullName evidence="2">Uncharacterized protein</fullName>
    </submittedName>
</protein>
<dbReference type="AlphaFoldDB" id="I6SCP3"/>
<dbReference type="HOGENOM" id="CLU_202437_0_0_9"/>
<evidence type="ECO:0000313" key="3">
    <source>
        <dbReference type="Proteomes" id="UP000002895"/>
    </source>
</evidence>
<reference evidence="2 3" key="1">
    <citation type="journal article" date="2012" name="J. Bacteriol.">
        <title>Genome sequence of Enterococcus hirae (Streptococcus faecalis) ATCC 9790, a model organism for the study of ion transport, bioenergetics, and copper homeostasis.</title>
        <authorList>
            <person name="Gaechter T."/>
            <person name="Wunderlin C."/>
            <person name="Schmidheini T."/>
            <person name="Solioz M."/>
        </authorList>
    </citation>
    <scope>NUCLEOTIDE SEQUENCE [LARGE SCALE GENOMIC DNA]</scope>
    <source>
        <strain evidence="3">ATCC 9790 / DSM 20160 / JCM 8729 / LMG 6399 / NBRC 3181 / NCIMB 6459 / NCDO 1258 / NCTC 12367 / WDCM 00089 / R</strain>
    </source>
</reference>
<organism evidence="2 3">
    <name type="scientific">Enterococcus hirae (strain ATCC 9790 / DSM 20160 / JCM 8729 / LMG 6399 / NBRC 3181 / NCIMB 6459 / NCDO 1258 / NCTC 12367 / WDCM 00089 / R)</name>
    <dbReference type="NCBI Taxonomy" id="768486"/>
    <lineage>
        <taxon>Bacteria</taxon>
        <taxon>Bacillati</taxon>
        <taxon>Bacillota</taxon>
        <taxon>Bacilli</taxon>
        <taxon>Lactobacillales</taxon>
        <taxon>Enterococcaceae</taxon>
        <taxon>Enterococcus</taxon>
    </lineage>
</organism>
<keyword evidence="1" id="KW-0472">Membrane</keyword>
<proteinExistence type="predicted"/>
<evidence type="ECO:0000256" key="1">
    <source>
        <dbReference type="SAM" id="Phobius"/>
    </source>
</evidence>